<dbReference type="InterPro" id="IPR020045">
    <property type="entry name" value="DNA_polI_H3TH"/>
</dbReference>
<dbReference type="FunFam" id="1.10.150.20:FF:000002">
    <property type="entry name" value="DNA polymerase I"/>
    <property type="match status" value="1"/>
</dbReference>
<keyword evidence="8 16" id="KW-0227">DNA damage</keyword>
<keyword evidence="7" id="KW-0540">Nuclease</keyword>
<dbReference type="InterPro" id="IPR020046">
    <property type="entry name" value="5-3_exonucl_a-hlix_arch_N"/>
</dbReference>
<dbReference type="GO" id="GO:0008408">
    <property type="term" value="F:3'-5' exonuclease activity"/>
    <property type="evidence" value="ECO:0007669"/>
    <property type="project" value="UniProtKB-UniRule"/>
</dbReference>
<keyword evidence="5 16" id="KW-0548">Nucleotidyltransferase</keyword>
<comment type="similarity">
    <text evidence="1 16">Belongs to the DNA polymerase type-A family.</text>
</comment>
<comment type="catalytic activity">
    <reaction evidence="14 16">
        <text>DNA(n) + a 2'-deoxyribonucleoside 5'-triphosphate = DNA(n+1) + diphosphate</text>
        <dbReference type="Rhea" id="RHEA:22508"/>
        <dbReference type="Rhea" id="RHEA-COMP:17339"/>
        <dbReference type="Rhea" id="RHEA-COMP:17340"/>
        <dbReference type="ChEBI" id="CHEBI:33019"/>
        <dbReference type="ChEBI" id="CHEBI:61560"/>
        <dbReference type="ChEBI" id="CHEBI:173112"/>
        <dbReference type="EC" id="2.7.7.7"/>
    </reaction>
</comment>
<dbReference type="Gene3D" id="3.40.50.1010">
    <property type="entry name" value="5'-nuclease"/>
    <property type="match status" value="1"/>
</dbReference>
<dbReference type="Gene3D" id="1.20.1060.10">
    <property type="entry name" value="Taq DNA Polymerase, Chain T, domain 4"/>
    <property type="match status" value="1"/>
</dbReference>
<dbReference type="CDD" id="cd09859">
    <property type="entry name" value="PIN_53EXO"/>
    <property type="match status" value="1"/>
</dbReference>
<dbReference type="InterPro" id="IPR002562">
    <property type="entry name" value="3'-5'_exonuclease_dom"/>
</dbReference>
<evidence type="ECO:0000259" key="19">
    <source>
        <dbReference type="SMART" id="SM00475"/>
    </source>
</evidence>
<dbReference type="CDD" id="cd08637">
    <property type="entry name" value="DNA_pol_A_pol_I_C"/>
    <property type="match status" value="1"/>
</dbReference>
<dbReference type="InterPro" id="IPR036397">
    <property type="entry name" value="RNaseH_sf"/>
</dbReference>
<evidence type="ECO:0000256" key="7">
    <source>
        <dbReference type="ARBA" id="ARBA00022722"/>
    </source>
</evidence>
<keyword evidence="13 16" id="KW-0234">DNA repair</keyword>
<dbReference type="InterPro" id="IPR001098">
    <property type="entry name" value="DNA-dir_DNA_pol_A_palm_dom"/>
</dbReference>
<keyword evidence="4 16" id="KW-0808">Transferase</keyword>
<feature type="domain" description="DNA-directed DNA polymerase family A palm" evidence="20">
    <location>
        <begin position="715"/>
        <end position="936"/>
    </location>
</feature>
<evidence type="ECO:0000256" key="3">
    <source>
        <dbReference type="ARBA" id="ARBA00020311"/>
    </source>
</evidence>
<evidence type="ECO:0000256" key="17">
    <source>
        <dbReference type="SAM" id="Coils"/>
    </source>
</evidence>
<dbReference type="NCBIfam" id="NF004397">
    <property type="entry name" value="PRK05755.1"/>
    <property type="match status" value="1"/>
</dbReference>
<dbReference type="NCBIfam" id="TIGR00593">
    <property type="entry name" value="pola"/>
    <property type="match status" value="1"/>
</dbReference>
<evidence type="ECO:0000256" key="5">
    <source>
        <dbReference type="ARBA" id="ARBA00022695"/>
    </source>
</evidence>
<keyword evidence="11 16" id="KW-0239">DNA-directed DNA polymerase</keyword>
<accession>A0A1Z4GDL8</accession>
<evidence type="ECO:0000256" key="2">
    <source>
        <dbReference type="ARBA" id="ARBA00012417"/>
    </source>
</evidence>
<dbReference type="Gene3D" id="1.10.150.20">
    <property type="entry name" value="5' to 3' exonuclease, C-terminal subdomain"/>
    <property type="match status" value="2"/>
</dbReference>
<dbReference type="FunFam" id="1.10.150.20:FF:000003">
    <property type="entry name" value="DNA polymerase I"/>
    <property type="match status" value="1"/>
</dbReference>
<dbReference type="Gene3D" id="3.30.70.370">
    <property type="match status" value="1"/>
</dbReference>
<dbReference type="Pfam" id="PF01612">
    <property type="entry name" value="DNA_pol_A_exo1"/>
    <property type="match status" value="1"/>
</dbReference>
<dbReference type="InterPro" id="IPR029060">
    <property type="entry name" value="PIN-like_dom_sf"/>
</dbReference>
<dbReference type="Pfam" id="PF02739">
    <property type="entry name" value="5_3_exonuc_N"/>
    <property type="match status" value="1"/>
</dbReference>
<dbReference type="InterPro" id="IPR002421">
    <property type="entry name" value="5-3_exonuclease"/>
</dbReference>
<dbReference type="InterPro" id="IPR036279">
    <property type="entry name" value="5-3_exonuclease_C_sf"/>
</dbReference>
<dbReference type="SUPFAM" id="SSF88723">
    <property type="entry name" value="PIN domain-like"/>
    <property type="match status" value="1"/>
</dbReference>
<keyword evidence="12 16" id="KW-0238">DNA-binding</keyword>
<dbReference type="SUPFAM" id="SSF53098">
    <property type="entry name" value="Ribonuclease H-like"/>
    <property type="match status" value="1"/>
</dbReference>
<evidence type="ECO:0000256" key="15">
    <source>
        <dbReference type="NCBIfam" id="TIGR00593"/>
    </source>
</evidence>
<evidence type="ECO:0000259" key="20">
    <source>
        <dbReference type="SMART" id="SM00482"/>
    </source>
</evidence>
<dbReference type="SUPFAM" id="SSF56672">
    <property type="entry name" value="DNA/RNA polymerases"/>
    <property type="match status" value="1"/>
</dbReference>
<feature type="coiled-coil region" evidence="17">
    <location>
        <begin position="575"/>
        <end position="602"/>
    </location>
</feature>
<dbReference type="PANTHER" id="PTHR10133:SF27">
    <property type="entry name" value="DNA POLYMERASE NU"/>
    <property type="match status" value="1"/>
</dbReference>
<dbReference type="Pfam" id="PF01367">
    <property type="entry name" value="5_3_exonuc"/>
    <property type="match status" value="1"/>
</dbReference>
<dbReference type="InterPro" id="IPR002298">
    <property type="entry name" value="DNA_polymerase_A"/>
</dbReference>
<dbReference type="InterPro" id="IPR012337">
    <property type="entry name" value="RNaseH-like_sf"/>
</dbReference>
<evidence type="ECO:0000256" key="13">
    <source>
        <dbReference type="ARBA" id="ARBA00023204"/>
    </source>
</evidence>
<comment type="function">
    <text evidence="16">In addition to polymerase activity, this DNA polymerase exhibits 3'-5' and 5'-3' exonuclease activity.</text>
</comment>
<evidence type="ECO:0000256" key="4">
    <source>
        <dbReference type="ARBA" id="ARBA00022679"/>
    </source>
</evidence>
<dbReference type="Pfam" id="PF00476">
    <property type="entry name" value="DNA_pol_A"/>
    <property type="match status" value="1"/>
</dbReference>
<dbReference type="CDD" id="cd09898">
    <property type="entry name" value="H3TH_53EXO"/>
    <property type="match status" value="1"/>
</dbReference>
<evidence type="ECO:0000256" key="9">
    <source>
        <dbReference type="ARBA" id="ARBA00022801"/>
    </source>
</evidence>
<dbReference type="GO" id="GO:0006302">
    <property type="term" value="P:double-strand break repair"/>
    <property type="evidence" value="ECO:0007669"/>
    <property type="project" value="TreeGrafter"/>
</dbReference>
<evidence type="ECO:0000313" key="21">
    <source>
        <dbReference type="EMBL" id="BAY15426.1"/>
    </source>
</evidence>
<dbReference type="InterPro" id="IPR043502">
    <property type="entry name" value="DNA/RNA_pol_sf"/>
</dbReference>
<reference evidence="21 22" key="1">
    <citation type="submission" date="2017-06" db="EMBL/GenBank/DDBJ databases">
        <title>Genome sequencing of cyanobaciteial culture collection at National Institute for Environmental Studies (NIES).</title>
        <authorList>
            <person name="Hirose Y."/>
            <person name="Shimura Y."/>
            <person name="Fujisawa T."/>
            <person name="Nakamura Y."/>
            <person name="Kawachi M."/>
        </authorList>
    </citation>
    <scope>NUCLEOTIDE SEQUENCE [LARGE SCALE GENOMIC DNA]</scope>
    <source>
        <strain evidence="21 22">NIES-21</strain>
    </source>
</reference>
<keyword evidence="17" id="KW-0175">Coiled coil</keyword>
<dbReference type="SMART" id="SM00475">
    <property type="entry name" value="53EXOc"/>
    <property type="match status" value="1"/>
</dbReference>
<dbReference type="FunFam" id="1.20.1060.10:FF:000001">
    <property type="entry name" value="DNA polymerase I"/>
    <property type="match status" value="1"/>
</dbReference>
<dbReference type="CDD" id="cd06139">
    <property type="entry name" value="DNA_polA_I_Ecoli_like_exo"/>
    <property type="match status" value="1"/>
</dbReference>
<evidence type="ECO:0000256" key="8">
    <source>
        <dbReference type="ARBA" id="ARBA00022763"/>
    </source>
</evidence>
<proteinExistence type="inferred from homology"/>
<dbReference type="EMBL" id="AP018174">
    <property type="protein sequence ID" value="BAY15426.1"/>
    <property type="molecule type" value="Genomic_DNA"/>
</dbReference>
<evidence type="ECO:0000259" key="18">
    <source>
        <dbReference type="SMART" id="SM00474"/>
    </source>
</evidence>
<evidence type="ECO:0000256" key="12">
    <source>
        <dbReference type="ARBA" id="ARBA00023125"/>
    </source>
</evidence>
<dbReference type="InterPro" id="IPR018320">
    <property type="entry name" value="DNA_polymerase_1"/>
</dbReference>
<dbReference type="GO" id="GO:0003677">
    <property type="term" value="F:DNA binding"/>
    <property type="evidence" value="ECO:0007669"/>
    <property type="project" value="UniProtKB-UniRule"/>
</dbReference>
<dbReference type="SMART" id="SM00279">
    <property type="entry name" value="HhH2"/>
    <property type="match status" value="1"/>
</dbReference>
<feature type="domain" description="3'-5' exonuclease" evidence="18">
    <location>
        <begin position="357"/>
        <end position="543"/>
    </location>
</feature>
<dbReference type="Proteomes" id="UP000218287">
    <property type="component" value="Chromosome"/>
</dbReference>
<dbReference type="EC" id="2.7.7.7" evidence="2 15"/>
<dbReference type="PANTHER" id="PTHR10133">
    <property type="entry name" value="DNA POLYMERASE I"/>
    <property type="match status" value="1"/>
</dbReference>
<dbReference type="GO" id="GO:0003887">
    <property type="term" value="F:DNA-directed DNA polymerase activity"/>
    <property type="evidence" value="ECO:0007669"/>
    <property type="project" value="UniProtKB-UniRule"/>
</dbReference>
<sequence>MSETSTSLTTTRPTFILVDGHSLAFRSYFAFAKGRDGGLRTKTGIPTSVCFGFLKSLLEVMATQQPQAMAVAFDLGLPTFRHEADDTYKADRPGTPEDFVPDLQNLQELLDGLNLKIFTAPGYEADDVLGTLSQKATAAGYKVKILTGDRDLFQLIDPDKEITVLNFSPDALKRATNSITEFSTTQVKEKLGVLPTQIVDFKALCGDKSDNIPGVRGIGEKTAVQLLSTYGSLEKIYAALAEIKGATQKKLIEGEEDAKKSQYLAQIVTEVPLEVNLENCKLTGFDTTVLTPILEKLEFSTFLKKINELQQKFGGIVPETPPTSAAPITDDDDSDLSFFTAAETAAYQQQPVSEIQPQIINTEAKLSELVNLLQQFTDSATPVAWDTETSDLEPRDAALVGIGCCWGTQPDESAYIPLAHKNGENLDKEIALAALRPILESVDYPKTFQNGKFDRLVFRCQGINLTGIVFDPMLASYVLNPDTSHNLTDLALRYLGLSIQNYAELVPKGKTIADIDILAVANYCCLQVHATWQLVPKLREELDKFPALSKLLLEVEQPLETVLAEMEYTGVSIDSAYLRELSQQLEIDLAKLEAQATEIAGEKFNLGSPKQLSQILFEKLGLSTKYSRKIQTGYSTDAATLEKLLEVDHTGFVEAIIEYRTLAKLKSTYVDALPALVRPDTHRVHTDFNQAATSTGRLSSSNPNLQNIPIRTAFSRQIRKAFLPEKNYLMVAADYSQIELRILAHLSQEPLLVQAYQQNEDIHTVTARLVFEKDDVSADERRVAKTINFGVIYGMGSLKFSRSTGIDKNVANEFIKRFNERYAQVFAYLEGVKKQAITQGYVETILGRRRYFDFTNNSLRRLKNSNLEDIDLSKLKNLGPFDAGLLRSAANAPIQGSSADIIKIAMVRLHEILKQYQARLLLQVHDELVFEVPPHEWSELQPQIKSVMEGAVSLSVPLLVDVRAGDNWMETK</sequence>
<dbReference type="Gene3D" id="3.30.420.10">
    <property type="entry name" value="Ribonuclease H-like superfamily/Ribonuclease H"/>
    <property type="match status" value="1"/>
</dbReference>
<keyword evidence="22" id="KW-1185">Reference proteome</keyword>
<dbReference type="PRINTS" id="PR00868">
    <property type="entry name" value="DNAPOLI"/>
</dbReference>
<dbReference type="GO" id="GO:0008409">
    <property type="term" value="F:5'-3' exonuclease activity"/>
    <property type="evidence" value="ECO:0007669"/>
    <property type="project" value="UniProtKB-UniRule"/>
</dbReference>
<evidence type="ECO:0000256" key="10">
    <source>
        <dbReference type="ARBA" id="ARBA00022839"/>
    </source>
</evidence>
<dbReference type="AlphaFoldDB" id="A0A1Z4GDL8"/>
<dbReference type="SUPFAM" id="SSF47807">
    <property type="entry name" value="5' to 3' exonuclease, C-terminal subdomain"/>
    <property type="match status" value="1"/>
</dbReference>
<evidence type="ECO:0000256" key="16">
    <source>
        <dbReference type="RuleBase" id="RU004460"/>
    </source>
</evidence>
<keyword evidence="9 16" id="KW-0378">Hydrolase</keyword>
<evidence type="ECO:0000256" key="14">
    <source>
        <dbReference type="ARBA" id="ARBA00049244"/>
    </source>
</evidence>
<evidence type="ECO:0000256" key="11">
    <source>
        <dbReference type="ARBA" id="ARBA00022932"/>
    </source>
</evidence>
<dbReference type="SMART" id="SM00482">
    <property type="entry name" value="POLAc"/>
    <property type="match status" value="1"/>
</dbReference>
<evidence type="ECO:0000256" key="1">
    <source>
        <dbReference type="ARBA" id="ARBA00007705"/>
    </source>
</evidence>
<evidence type="ECO:0000313" key="22">
    <source>
        <dbReference type="Proteomes" id="UP000218287"/>
    </source>
</evidence>
<dbReference type="InterPro" id="IPR008918">
    <property type="entry name" value="HhH2"/>
</dbReference>
<dbReference type="OrthoDB" id="9806424at2"/>
<keyword evidence="10 16" id="KW-0269">Exonuclease</keyword>
<gene>
    <name evidence="16" type="primary">polA</name>
    <name evidence="21" type="ORF">NIES21_12430</name>
</gene>
<dbReference type="GO" id="GO:0006261">
    <property type="term" value="P:DNA-templated DNA replication"/>
    <property type="evidence" value="ECO:0007669"/>
    <property type="project" value="UniProtKB-UniRule"/>
</dbReference>
<dbReference type="SMART" id="SM00474">
    <property type="entry name" value="35EXOc"/>
    <property type="match status" value="1"/>
</dbReference>
<evidence type="ECO:0000256" key="6">
    <source>
        <dbReference type="ARBA" id="ARBA00022705"/>
    </source>
</evidence>
<name>A0A1Z4GDL8_9CYAN</name>
<keyword evidence="6 16" id="KW-0235">DNA replication</keyword>
<protein>
    <recommendedName>
        <fullName evidence="3 15">DNA polymerase I</fullName>
        <ecNumber evidence="2 15">2.7.7.7</ecNumber>
    </recommendedName>
</protein>
<organism evidence="21 22">
    <name type="scientific">Anabaenopsis circularis NIES-21</name>
    <dbReference type="NCBI Taxonomy" id="1085406"/>
    <lineage>
        <taxon>Bacteria</taxon>
        <taxon>Bacillati</taxon>
        <taxon>Cyanobacteriota</taxon>
        <taxon>Cyanophyceae</taxon>
        <taxon>Nostocales</taxon>
        <taxon>Nodulariaceae</taxon>
        <taxon>Anabaenopsis</taxon>
    </lineage>
</organism>
<feature type="domain" description="5'-3' exonuclease" evidence="19">
    <location>
        <begin position="11"/>
        <end position="283"/>
    </location>
</feature>